<gene>
    <name evidence="4" type="ORF">AFUS01_LOCUS26313</name>
</gene>
<organism evidence="4 5">
    <name type="scientific">Allacma fusca</name>
    <dbReference type="NCBI Taxonomy" id="39272"/>
    <lineage>
        <taxon>Eukaryota</taxon>
        <taxon>Metazoa</taxon>
        <taxon>Ecdysozoa</taxon>
        <taxon>Arthropoda</taxon>
        <taxon>Hexapoda</taxon>
        <taxon>Collembola</taxon>
        <taxon>Symphypleona</taxon>
        <taxon>Sminthuridae</taxon>
        <taxon>Allacma</taxon>
    </lineage>
</organism>
<feature type="chain" id="PRO_5035246022" description="SMB domain-containing protein" evidence="2">
    <location>
        <begin position="18"/>
        <end position="107"/>
    </location>
</feature>
<evidence type="ECO:0000313" key="4">
    <source>
        <dbReference type="EMBL" id="CAG7815647.1"/>
    </source>
</evidence>
<feature type="signal peptide" evidence="2">
    <location>
        <begin position="1"/>
        <end position="17"/>
    </location>
</feature>
<dbReference type="SMART" id="SM00201">
    <property type="entry name" value="SO"/>
    <property type="match status" value="2"/>
</dbReference>
<dbReference type="InterPro" id="IPR001212">
    <property type="entry name" value="Somatomedin_B_dom"/>
</dbReference>
<feature type="domain" description="SMB" evidence="3">
    <location>
        <begin position="74"/>
        <end position="107"/>
    </location>
</feature>
<dbReference type="OrthoDB" id="413699at2759"/>
<evidence type="ECO:0000259" key="3">
    <source>
        <dbReference type="PROSITE" id="PS50958"/>
    </source>
</evidence>
<proteinExistence type="predicted"/>
<dbReference type="PROSITE" id="PS50958">
    <property type="entry name" value="SMB_2"/>
    <property type="match status" value="2"/>
</dbReference>
<accession>A0A8J2KFP6</accession>
<evidence type="ECO:0000313" key="5">
    <source>
        <dbReference type="Proteomes" id="UP000708208"/>
    </source>
</evidence>
<dbReference type="AlphaFoldDB" id="A0A8J2KFP6"/>
<feature type="non-terminal residue" evidence="4">
    <location>
        <position position="1"/>
    </location>
</feature>
<protein>
    <recommendedName>
        <fullName evidence="3">SMB domain-containing protein</fullName>
    </recommendedName>
</protein>
<keyword evidence="5" id="KW-1185">Reference proteome</keyword>
<keyword evidence="1" id="KW-1015">Disulfide bond</keyword>
<evidence type="ECO:0000256" key="2">
    <source>
        <dbReference type="SAM" id="SignalP"/>
    </source>
</evidence>
<sequence length="107" mass="11583">MASKLSFAVATTIVVFAATVFYSTEVDAVGQDSCKDRCNVSGVDTNYDCQCNWPYCDQFGDCCNDYSQLCSGNSQTSCKGNCEAPLNTSWPCQCNKPCVTYGDCCPD</sequence>
<dbReference type="Pfam" id="PF01033">
    <property type="entry name" value="Somatomedin_B"/>
    <property type="match status" value="2"/>
</dbReference>
<feature type="domain" description="SMB" evidence="3">
    <location>
        <begin position="30"/>
        <end position="71"/>
    </location>
</feature>
<dbReference type="Proteomes" id="UP000708208">
    <property type="component" value="Unassembled WGS sequence"/>
</dbReference>
<reference evidence="4" key="1">
    <citation type="submission" date="2021-06" db="EMBL/GenBank/DDBJ databases">
        <authorList>
            <person name="Hodson N. C."/>
            <person name="Mongue J. A."/>
            <person name="Jaron S. K."/>
        </authorList>
    </citation>
    <scope>NUCLEOTIDE SEQUENCE</scope>
</reference>
<keyword evidence="2" id="KW-0732">Signal</keyword>
<evidence type="ECO:0000256" key="1">
    <source>
        <dbReference type="ARBA" id="ARBA00023157"/>
    </source>
</evidence>
<dbReference type="EMBL" id="CAJVCH010349572">
    <property type="protein sequence ID" value="CAG7815647.1"/>
    <property type="molecule type" value="Genomic_DNA"/>
</dbReference>
<name>A0A8J2KFP6_9HEXA</name>
<comment type="caution">
    <text evidence="4">The sequence shown here is derived from an EMBL/GenBank/DDBJ whole genome shotgun (WGS) entry which is preliminary data.</text>
</comment>